<keyword evidence="1" id="KW-0812">Transmembrane</keyword>
<dbReference type="STRING" id="768706.Desor_4177"/>
<dbReference type="AlphaFoldDB" id="G7WHQ1"/>
<keyword evidence="3" id="KW-1185">Reference proteome</keyword>
<proteinExistence type="predicted"/>
<reference evidence="3" key="1">
    <citation type="submission" date="2011-11" db="EMBL/GenBank/DDBJ databases">
        <title>Complete sequence of Desulfosporosinus orientis DSM 765.</title>
        <authorList>
            <person name="Lucas S."/>
            <person name="Han J."/>
            <person name="Lapidus A."/>
            <person name="Cheng J.-F."/>
            <person name="Goodwin L."/>
            <person name="Pitluck S."/>
            <person name="Peters L."/>
            <person name="Ovchinnikova G."/>
            <person name="Teshima H."/>
            <person name="Detter J.C."/>
            <person name="Han C."/>
            <person name="Tapia R."/>
            <person name="Land M."/>
            <person name="Hauser L."/>
            <person name="Kyrpides N."/>
            <person name="Ivanova N."/>
            <person name="Pagani I."/>
            <person name="Pester M."/>
            <person name="Spring S."/>
            <person name="Ollivier B."/>
            <person name="Rattei T."/>
            <person name="Klenk H.-P."/>
            <person name="Wagner M."/>
            <person name="Loy A."/>
            <person name="Woyke T."/>
        </authorList>
    </citation>
    <scope>NUCLEOTIDE SEQUENCE [LARGE SCALE GENOMIC DNA]</scope>
    <source>
        <strain evidence="3">ATCC 19365 / DSM 765 / NCIMB 8382 / VKM B-1628</strain>
    </source>
</reference>
<evidence type="ECO:0000313" key="2">
    <source>
        <dbReference type="EMBL" id="AET69613.1"/>
    </source>
</evidence>
<dbReference type="HOGENOM" id="CLU_2301288_0_0_9"/>
<feature type="transmembrane region" description="Helical" evidence="1">
    <location>
        <begin position="43"/>
        <end position="60"/>
    </location>
</feature>
<dbReference type="Proteomes" id="UP000006346">
    <property type="component" value="Chromosome"/>
</dbReference>
<accession>G7WHQ1</accession>
<protein>
    <submittedName>
        <fullName evidence="2">Uncharacterized protein</fullName>
    </submittedName>
</protein>
<keyword evidence="1" id="KW-1133">Transmembrane helix</keyword>
<reference evidence="2 3" key="2">
    <citation type="journal article" date="2012" name="J. Bacteriol.">
        <title>Complete genome sequences of Desulfosporosinus orientis DSM765T, Desulfosporosinus youngiae DSM17734T, Desulfosporosinus meridiei DSM13257T, and Desulfosporosinus acidiphilus DSM22704T.</title>
        <authorList>
            <person name="Pester M."/>
            <person name="Brambilla E."/>
            <person name="Alazard D."/>
            <person name="Rattei T."/>
            <person name="Weinmaier T."/>
            <person name="Han J."/>
            <person name="Lucas S."/>
            <person name="Lapidus A."/>
            <person name="Cheng J.F."/>
            <person name="Goodwin L."/>
            <person name="Pitluck S."/>
            <person name="Peters L."/>
            <person name="Ovchinnikova G."/>
            <person name="Teshima H."/>
            <person name="Detter J.C."/>
            <person name="Han C.S."/>
            <person name="Tapia R."/>
            <person name="Land M.L."/>
            <person name="Hauser L."/>
            <person name="Kyrpides N.C."/>
            <person name="Ivanova N.N."/>
            <person name="Pagani I."/>
            <person name="Huntmann M."/>
            <person name="Wei C.L."/>
            <person name="Davenport K.W."/>
            <person name="Daligault H."/>
            <person name="Chain P.S."/>
            <person name="Chen A."/>
            <person name="Mavromatis K."/>
            <person name="Markowitz V."/>
            <person name="Szeto E."/>
            <person name="Mikhailova N."/>
            <person name="Pati A."/>
            <person name="Wagner M."/>
            <person name="Woyke T."/>
            <person name="Ollivier B."/>
            <person name="Klenk H.P."/>
            <person name="Spring S."/>
            <person name="Loy A."/>
        </authorList>
    </citation>
    <scope>NUCLEOTIDE SEQUENCE [LARGE SCALE GENOMIC DNA]</scope>
    <source>
        <strain evidence="3">ATCC 19365 / DSM 765 / NCIMB 8382 / VKM B-1628</strain>
    </source>
</reference>
<organism evidence="2 3">
    <name type="scientific">Desulfosporosinus orientis (strain ATCC 19365 / DSM 765 / NCIMB 8382 / VKM B-1628 / Singapore I)</name>
    <name type="common">Desulfotomaculum orientis</name>
    <dbReference type="NCBI Taxonomy" id="768706"/>
    <lineage>
        <taxon>Bacteria</taxon>
        <taxon>Bacillati</taxon>
        <taxon>Bacillota</taxon>
        <taxon>Clostridia</taxon>
        <taxon>Eubacteriales</taxon>
        <taxon>Desulfitobacteriaceae</taxon>
        <taxon>Desulfosporosinus</taxon>
    </lineage>
</organism>
<keyword evidence="1" id="KW-0472">Membrane</keyword>
<gene>
    <name evidence="2" type="ordered locus">Desor_4177</name>
</gene>
<sequence>MKQEKRYGSFFFADNIARYPIRFCYDNFSGLHTLSKYYTVNKYFSFFGIAVSIYSFGYGMELFRNSPKLTAAIVPVQSLLIMNSFQYNASVDHQNLTVYN</sequence>
<evidence type="ECO:0000313" key="3">
    <source>
        <dbReference type="Proteomes" id="UP000006346"/>
    </source>
</evidence>
<name>G7WHQ1_DESOD</name>
<dbReference type="KEGG" id="dor:Desor_4177"/>
<dbReference type="EMBL" id="CP003108">
    <property type="protein sequence ID" value="AET69613.1"/>
    <property type="molecule type" value="Genomic_DNA"/>
</dbReference>
<evidence type="ECO:0000256" key="1">
    <source>
        <dbReference type="SAM" id="Phobius"/>
    </source>
</evidence>